<feature type="transmembrane region" description="Helical" evidence="4">
    <location>
        <begin position="372"/>
        <end position="393"/>
    </location>
</feature>
<gene>
    <name evidence="6" type="ORF">GCM10007924_30800</name>
</gene>
<evidence type="ECO:0000259" key="5">
    <source>
        <dbReference type="PROSITE" id="PS50850"/>
    </source>
</evidence>
<dbReference type="InterPro" id="IPR036259">
    <property type="entry name" value="MFS_trans_sf"/>
</dbReference>
<feature type="domain" description="Major facilitator superfamily (MFS) profile" evidence="5">
    <location>
        <begin position="6"/>
        <end position="395"/>
    </location>
</feature>
<feature type="transmembrane region" description="Helical" evidence="4">
    <location>
        <begin position="339"/>
        <end position="360"/>
    </location>
</feature>
<sequence length="395" mass="41932">MSPVYLTTFLCLAEVLSMSSFATFPALMPHFFQEWGLSGTEAGWINGSFFGGFTLFGVLATTLTDRIDARRIVIAGCLVGVVGALGFAVWADDFWSALPWRFLSGAGLACTYMPGLRMLTDRLPAGDQSRAIAFYTACFSTGSAVSFLLIGQMQRWFSADIAMMSAIFGPPAALAVILSVTGARPNHQPRAWRQLLNFRPVVGNRQTMGYVIGYFCHTFELMAMRSFLVAFLTFAAFLDNTPSWLDISVIAALIIFLGLPSSVLGNELALKIGRQKAITVIMLLALATSLGVGFTAGLPFWIVIAVSALYGFLVTADSSSLTSGAVASAPADLKGSTMAMHSFVGFSGAMIGPIVAGFVLDASGGHESTVAWGLTYVAMGLVSALGPFAIRLARP</sequence>
<keyword evidence="2 4" id="KW-1133">Transmembrane helix</keyword>
<dbReference type="Proteomes" id="UP001161409">
    <property type="component" value="Unassembled WGS sequence"/>
</dbReference>
<dbReference type="EMBL" id="BSNF01000010">
    <property type="protein sequence ID" value="GLQ07858.1"/>
    <property type="molecule type" value="Genomic_DNA"/>
</dbReference>
<feature type="transmembrane region" description="Helical" evidence="4">
    <location>
        <begin position="72"/>
        <end position="90"/>
    </location>
</feature>
<keyword evidence="1 4" id="KW-0812">Transmembrane</keyword>
<feature type="transmembrane region" description="Helical" evidence="4">
    <location>
        <begin position="102"/>
        <end position="120"/>
    </location>
</feature>
<evidence type="ECO:0000313" key="7">
    <source>
        <dbReference type="Proteomes" id="UP001161409"/>
    </source>
</evidence>
<dbReference type="Pfam" id="PF07690">
    <property type="entry name" value="MFS_1"/>
    <property type="match status" value="1"/>
</dbReference>
<dbReference type="Gene3D" id="1.20.1250.20">
    <property type="entry name" value="MFS general substrate transporter like domains"/>
    <property type="match status" value="1"/>
</dbReference>
<dbReference type="PANTHER" id="PTHR23521">
    <property type="entry name" value="TRANSPORTER MFS SUPERFAMILY"/>
    <property type="match status" value="1"/>
</dbReference>
<dbReference type="InterPro" id="IPR020846">
    <property type="entry name" value="MFS_dom"/>
</dbReference>
<feature type="transmembrane region" description="Helical" evidence="4">
    <location>
        <begin position="132"/>
        <end position="150"/>
    </location>
</feature>
<feature type="transmembrane region" description="Helical" evidence="4">
    <location>
        <begin position="277"/>
        <end position="294"/>
    </location>
</feature>
<feature type="transmembrane region" description="Helical" evidence="4">
    <location>
        <begin position="300"/>
        <end position="327"/>
    </location>
</feature>
<feature type="transmembrane region" description="Helical" evidence="4">
    <location>
        <begin position="162"/>
        <end position="183"/>
    </location>
</feature>
<evidence type="ECO:0000256" key="1">
    <source>
        <dbReference type="ARBA" id="ARBA00022692"/>
    </source>
</evidence>
<evidence type="ECO:0000256" key="2">
    <source>
        <dbReference type="ARBA" id="ARBA00022989"/>
    </source>
</evidence>
<reference evidence="6" key="1">
    <citation type="journal article" date="2014" name="Int. J. Syst. Evol. Microbiol.">
        <title>Complete genome of a new Firmicutes species belonging to the dominant human colonic microbiota ('Ruminococcus bicirculans') reveals two chromosomes and a selective capacity to utilize plant glucans.</title>
        <authorList>
            <consortium name="NISC Comparative Sequencing Program"/>
            <person name="Wegmann U."/>
            <person name="Louis P."/>
            <person name="Goesmann A."/>
            <person name="Henrissat B."/>
            <person name="Duncan S.H."/>
            <person name="Flint H.J."/>
        </authorList>
    </citation>
    <scope>NUCLEOTIDE SEQUENCE</scope>
    <source>
        <strain evidence="6">NBRC 103408</strain>
    </source>
</reference>
<comment type="caution">
    <text evidence="6">The sequence shown here is derived from an EMBL/GenBank/DDBJ whole genome shotgun (WGS) entry which is preliminary data.</text>
</comment>
<reference evidence="6" key="2">
    <citation type="submission" date="2023-01" db="EMBL/GenBank/DDBJ databases">
        <title>Draft genome sequence of Sneathiella chinensis strain NBRC 103408.</title>
        <authorList>
            <person name="Sun Q."/>
            <person name="Mori K."/>
        </authorList>
    </citation>
    <scope>NUCLEOTIDE SEQUENCE</scope>
    <source>
        <strain evidence="6">NBRC 103408</strain>
    </source>
</reference>
<keyword evidence="3 4" id="KW-0472">Membrane</keyword>
<organism evidence="6 7">
    <name type="scientific">Sneathiella chinensis</name>
    <dbReference type="NCBI Taxonomy" id="349750"/>
    <lineage>
        <taxon>Bacteria</taxon>
        <taxon>Pseudomonadati</taxon>
        <taxon>Pseudomonadota</taxon>
        <taxon>Alphaproteobacteria</taxon>
        <taxon>Sneathiellales</taxon>
        <taxon>Sneathiellaceae</taxon>
        <taxon>Sneathiella</taxon>
    </lineage>
</organism>
<keyword evidence="7" id="KW-1185">Reference proteome</keyword>
<protein>
    <submittedName>
        <fullName evidence="6">MFS transporter</fullName>
    </submittedName>
</protein>
<dbReference type="SUPFAM" id="SSF103473">
    <property type="entry name" value="MFS general substrate transporter"/>
    <property type="match status" value="1"/>
</dbReference>
<feature type="transmembrane region" description="Helical" evidence="4">
    <location>
        <begin position="244"/>
        <end position="265"/>
    </location>
</feature>
<evidence type="ECO:0000256" key="4">
    <source>
        <dbReference type="SAM" id="Phobius"/>
    </source>
</evidence>
<accession>A0ABQ5U850</accession>
<feature type="transmembrane region" description="Helical" evidence="4">
    <location>
        <begin position="41"/>
        <end position="60"/>
    </location>
</feature>
<dbReference type="PANTHER" id="PTHR23521:SF2">
    <property type="entry name" value="TRANSPORTER MFS SUPERFAMILY"/>
    <property type="match status" value="1"/>
</dbReference>
<feature type="transmembrane region" description="Helical" evidence="4">
    <location>
        <begin position="214"/>
        <end position="238"/>
    </location>
</feature>
<name>A0ABQ5U850_9PROT</name>
<dbReference type="RefSeq" id="WP_277346090.1">
    <property type="nucleotide sequence ID" value="NZ_BSNF01000010.1"/>
</dbReference>
<evidence type="ECO:0000256" key="3">
    <source>
        <dbReference type="ARBA" id="ARBA00023136"/>
    </source>
</evidence>
<dbReference type="InterPro" id="IPR011701">
    <property type="entry name" value="MFS"/>
</dbReference>
<proteinExistence type="predicted"/>
<dbReference type="PROSITE" id="PS50850">
    <property type="entry name" value="MFS"/>
    <property type="match status" value="1"/>
</dbReference>
<evidence type="ECO:0000313" key="6">
    <source>
        <dbReference type="EMBL" id="GLQ07858.1"/>
    </source>
</evidence>